<name>A0ABZ2LWX3_9BACT</name>
<dbReference type="EC" id="3.1.-.-" evidence="8"/>
<evidence type="ECO:0000256" key="6">
    <source>
        <dbReference type="ARBA" id="ARBA00022842"/>
    </source>
</evidence>
<dbReference type="RefSeq" id="WP_394825067.1">
    <property type="nucleotide sequence ID" value="NZ_CP089984.1"/>
</dbReference>
<evidence type="ECO:0000256" key="5">
    <source>
        <dbReference type="ARBA" id="ARBA00022801"/>
    </source>
</evidence>
<keyword evidence="6 8" id="KW-0460">Magnesium</keyword>
<keyword evidence="5 8" id="KW-0378">Hydrolase</keyword>
<feature type="domain" description="PIN" evidence="9">
    <location>
        <begin position="12"/>
        <end position="132"/>
    </location>
</feature>
<reference evidence="10 11" key="1">
    <citation type="submission" date="2021-12" db="EMBL/GenBank/DDBJ databases">
        <title>Discovery of the Pendulisporaceae a myxobacterial family with distinct sporulation behavior and unique specialized metabolism.</title>
        <authorList>
            <person name="Garcia R."/>
            <person name="Popoff A."/>
            <person name="Bader C.D."/>
            <person name="Loehr J."/>
            <person name="Walesch S."/>
            <person name="Walt C."/>
            <person name="Boldt J."/>
            <person name="Bunk B."/>
            <person name="Haeckl F.J.F.P.J."/>
            <person name="Gunesch A.P."/>
            <person name="Birkelbach J."/>
            <person name="Nuebel U."/>
            <person name="Pietschmann T."/>
            <person name="Bach T."/>
            <person name="Mueller R."/>
        </authorList>
    </citation>
    <scope>NUCLEOTIDE SEQUENCE [LARGE SCALE GENOMIC DNA]</scope>
    <source>
        <strain evidence="10 11">MSr11954</strain>
    </source>
</reference>
<evidence type="ECO:0000256" key="8">
    <source>
        <dbReference type="HAMAP-Rule" id="MF_00265"/>
    </source>
</evidence>
<keyword evidence="3 8" id="KW-0540">Nuclease</keyword>
<evidence type="ECO:0000313" key="11">
    <source>
        <dbReference type="Proteomes" id="UP001370348"/>
    </source>
</evidence>
<keyword evidence="4 8" id="KW-0479">Metal-binding</keyword>
<dbReference type="InterPro" id="IPR050556">
    <property type="entry name" value="Type_II_TA_system_RNase"/>
</dbReference>
<evidence type="ECO:0000256" key="3">
    <source>
        <dbReference type="ARBA" id="ARBA00022722"/>
    </source>
</evidence>
<dbReference type="CDD" id="cd18753">
    <property type="entry name" value="PIN_VapC4-5_FitB-like"/>
    <property type="match status" value="1"/>
</dbReference>
<dbReference type="Proteomes" id="UP001370348">
    <property type="component" value="Chromosome"/>
</dbReference>
<feature type="binding site" evidence="8">
    <location>
        <position position="106"/>
    </location>
    <ligand>
        <name>Mg(2+)</name>
        <dbReference type="ChEBI" id="CHEBI:18420"/>
    </ligand>
</feature>
<comment type="cofactor">
    <cofactor evidence="1 8">
        <name>Mg(2+)</name>
        <dbReference type="ChEBI" id="CHEBI:18420"/>
    </cofactor>
</comment>
<protein>
    <recommendedName>
        <fullName evidence="8">Ribonuclease VapC</fullName>
        <shortName evidence="8">RNase VapC</shortName>
        <ecNumber evidence="8">3.1.-.-</ecNumber>
    </recommendedName>
    <alternativeName>
        <fullName evidence="8">Toxin VapC</fullName>
    </alternativeName>
</protein>
<comment type="function">
    <text evidence="8">Toxic component of a toxin-antitoxin (TA) system. An RNase.</text>
</comment>
<dbReference type="Gene3D" id="3.40.50.1010">
    <property type="entry name" value="5'-nuclease"/>
    <property type="match status" value="1"/>
</dbReference>
<comment type="similarity">
    <text evidence="7 8">Belongs to the PINc/VapC protein family.</text>
</comment>
<dbReference type="Pfam" id="PF01850">
    <property type="entry name" value="PIN"/>
    <property type="match status" value="1"/>
</dbReference>
<evidence type="ECO:0000256" key="1">
    <source>
        <dbReference type="ARBA" id="ARBA00001946"/>
    </source>
</evidence>
<sequence length="157" mass="17278">MTKLGASASSRIVLDTSAYSHFRANHAEVVDWIARAEVVYLPVTVLGELEAAFLCGTRTKENQVALRDFLDEPFVAVLPITLDVARVYGDLFATLRRAGTPIPINDVWIAATCIDAGAHLVTFDEDFARIPRLAQTVCSVTSQNRSPSAHDRRSQYD</sequence>
<evidence type="ECO:0000256" key="2">
    <source>
        <dbReference type="ARBA" id="ARBA00022649"/>
    </source>
</evidence>
<dbReference type="SUPFAM" id="SSF88723">
    <property type="entry name" value="PIN domain-like"/>
    <property type="match status" value="1"/>
</dbReference>
<evidence type="ECO:0000256" key="4">
    <source>
        <dbReference type="ARBA" id="ARBA00022723"/>
    </source>
</evidence>
<proteinExistence type="inferred from homology"/>
<keyword evidence="8" id="KW-0800">Toxin</keyword>
<dbReference type="PANTHER" id="PTHR33653">
    <property type="entry name" value="RIBONUCLEASE VAPC2"/>
    <property type="match status" value="1"/>
</dbReference>
<evidence type="ECO:0000256" key="7">
    <source>
        <dbReference type="ARBA" id="ARBA00038093"/>
    </source>
</evidence>
<dbReference type="InterPro" id="IPR029060">
    <property type="entry name" value="PIN-like_dom_sf"/>
</dbReference>
<accession>A0ABZ2LWX3</accession>
<evidence type="ECO:0000313" key="10">
    <source>
        <dbReference type="EMBL" id="WXB15439.1"/>
    </source>
</evidence>
<keyword evidence="2 8" id="KW-1277">Toxin-antitoxin system</keyword>
<dbReference type="InterPro" id="IPR022907">
    <property type="entry name" value="VapC_family"/>
</dbReference>
<evidence type="ECO:0000259" key="9">
    <source>
        <dbReference type="Pfam" id="PF01850"/>
    </source>
</evidence>
<dbReference type="HAMAP" id="MF_00265">
    <property type="entry name" value="VapC_Nob1"/>
    <property type="match status" value="1"/>
</dbReference>
<feature type="binding site" evidence="8">
    <location>
        <position position="15"/>
    </location>
    <ligand>
        <name>Mg(2+)</name>
        <dbReference type="ChEBI" id="CHEBI:18420"/>
    </ligand>
</feature>
<gene>
    <name evidence="8" type="primary">vapC</name>
    <name evidence="10" type="ORF">LZC94_47415</name>
</gene>
<keyword evidence="11" id="KW-1185">Reference proteome</keyword>
<dbReference type="EMBL" id="CP089984">
    <property type="protein sequence ID" value="WXB15439.1"/>
    <property type="molecule type" value="Genomic_DNA"/>
</dbReference>
<organism evidence="10 11">
    <name type="scientific">Pendulispora albinea</name>
    <dbReference type="NCBI Taxonomy" id="2741071"/>
    <lineage>
        <taxon>Bacteria</taxon>
        <taxon>Pseudomonadati</taxon>
        <taxon>Myxococcota</taxon>
        <taxon>Myxococcia</taxon>
        <taxon>Myxococcales</taxon>
        <taxon>Sorangiineae</taxon>
        <taxon>Pendulisporaceae</taxon>
        <taxon>Pendulispora</taxon>
    </lineage>
</organism>
<dbReference type="InterPro" id="IPR002716">
    <property type="entry name" value="PIN_dom"/>
</dbReference>
<dbReference type="PANTHER" id="PTHR33653:SF1">
    <property type="entry name" value="RIBONUCLEASE VAPC2"/>
    <property type="match status" value="1"/>
</dbReference>